<feature type="transmembrane region" description="Helical" evidence="2">
    <location>
        <begin position="334"/>
        <end position="357"/>
    </location>
</feature>
<accession>A0A1I8F9P6</accession>
<name>A0A1I8F9P6_9PLAT</name>
<keyword evidence="2" id="KW-0812">Transmembrane</keyword>
<evidence type="ECO:0000256" key="1">
    <source>
        <dbReference type="SAM" id="MobiDB-lite"/>
    </source>
</evidence>
<sequence>GRHGLRKALPSPLVNLDSTTLLCDFRVLNKWHEAAAHTDHDSEKPLAAGPAAPDGGHAAVAESGLLGVGDLLKSWCFGYFIRRPPSPPQSPSSKSASSMGLPVSTVGSMLPSLLKSSAEVLCESTSASMSAASAIMLPLRPPTPLQHLLCVAVQAGHGGRAGPAEAAEAVSLGQQAARQPDGFAGGANERLCASSEERTEEKCKHREKPSRSEASCAGFSHSPELRLSRSAFIAEFVAVSAKQTRAFWSARVYLIQKLESKQHSNIEHGRAGRSNQVAEAGLLLQRDRLLPAAVHQLLLGGAGGQAVAVLAYLFYVAAVIMVSAYVFVDEAKQLPVLVAFLIAALIAGILVLVQVFLDRRSHYNTTKGFLSGSSAIAAGVMAILAAWRAVHLNCAVPGRRRTHGRPREQIVVDVSPHGRKKGT</sequence>
<evidence type="ECO:0000313" key="3">
    <source>
        <dbReference type="Proteomes" id="UP000095280"/>
    </source>
</evidence>
<keyword evidence="2" id="KW-1133">Transmembrane helix</keyword>
<evidence type="ECO:0000256" key="2">
    <source>
        <dbReference type="SAM" id="Phobius"/>
    </source>
</evidence>
<dbReference type="WBParaSite" id="maker-unitig_26183-snap-gene-0.3-mRNA-1">
    <property type="protein sequence ID" value="maker-unitig_26183-snap-gene-0.3-mRNA-1"/>
    <property type="gene ID" value="maker-unitig_26183-snap-gene-0.3"/>
</dbReference>
<feature type="transmembrane region" description="Helical" evidence="2">
    <location>
        <begin position="369"/>
        <end position="390"/>
    </location>
</feature>
<feature type="transmembrane region" description="Helical" evidence="2">
    <location>
        <begin position="306"/>
        <end position="328"/>
    </location>
</feature>
<feature type="region of interest" description="Disordered" evidence="1">
    <location>
        <begin position="193"/>
        <end position="218"/>
    </location>
</feature>
<keyword evidence="2" id="KW-0472">Membrane</keyword>
<protein>
    <submittedName>
        <fullName evidence="4">Transmembrane protein</fullName>
    </submittedName>
</protein>
<evidence type="ECO:0000313" key="4">
    <source>
        <dbReference type="WBParaSite" id="maker-unitig_26183-snap-gene-0.3-mRNA-1"/>
    </source>
</evidence>
<keyword evidence="3" id="KW-1185">Reference proteome</keyword>
<organism evidence="3 4">
    <name type="scientific">Macrostomum lignano</name>
    <dbReference type="NCBI Taxonomy" id="282301"/>
    <lineage>
        <taxon>Eukaryota</taxon>
        <taxon>Metazoa</taxon>
        <taxon>Spiralia</taxon>
        <taxon>Lophotrochozoa</taxon>
        <taxon>Platyhelminthes</taxon>
        <taxon>Rhabditophora</taxon>
        <taxon>Macrostomorpha</taxon>
        <taxon>Macrostomida</taxon>
        <taxon>Macrostomidae</taxon>
        <taxon>Macrostomum</taxon>
    </lineage>
</organism>
<feature type="compositionally biased region" description="Basic and acidic residues" evidence="1">
    <location>
        <begin position="195"/>
        <end position="204"/>
    </location>
</feature>
<dbReference type="Proteomes" id="UP000095280">
    <property type="component" value="Unplaced"/>
</dbReference>
<dbReference type="AlphaFoldDB" id="A0A1I8F9P6"/>
<reference evidence="4" key="1">
    <citation type="submission" date="2016-11" db="UniProtKB">
        <authorList>
            <consortium name="WormBaseParasite"/>
        </authorList>
    </citation>
    <scope>IDENTIFICATION</scope>
</reference>
<proteinExistence type="predicted"/>